<dbReference type="InterPro" id="IPR007727">
    <property type="entry name" value="Spo12"/>
</dbReference>
<evidence type="ECO:0000256" key="1">
    <source>
        <dbReference type="SAM" id="MobiDB-lite"/>
    </source>
</evidence>
<dbReference type="RefSeq" id="XP_013328499.1">
    <property type="nucleotide sequence ID" value="XM_013473045.1"/>
</dbReference>
<evidence type="ECO:0000313" key="2">
    <source>
        <dbReference type="EMBL" id="KKA21887.1"/>
    </source>
</evidence>
<name>A0A0F4YUC9_RASE3</name>
<dbReference type="GeneID" id="25316400"/>
<reference evidence="2 3" key="1">
    <citation type="submission" date="2015-04" db="EMBL/GenBank/DDBJ databases">
        <authorList>
            <person name="Heijne W.H."/>
            <person name="Fedorova N.D."/>
            <person name="Nierman W.C."/>
            <person name="Vollebregt A.W."/>
            <person name="Zhao Z."/>
            <person name="Wu L."/>
            <person name="Kumar M."/>
            <person name="Stam H."/>
            <person name="van den Berg M.A."/>
            <person name="Pel H.J."/>
        </authorList>
    </citation>
    <scope>NUCLEOTIDE SEQUENCE [LARGE SCALE GENOMIC DNA]</scope>
    <source>
        <strain evidence="2 3">CBS 393.64</strain>
    </source>
</reference>
<keyword evidence="3" id="KW-1185">Reference proteome</keyword>
<organism evidence="2 3">
    <name type="scientific">Rasamsonia emersonii (strain ATCC 16479 / CBS 393.64 / IMI 116815)</name>
    <dbReference type="NCBI Taxonomy" id="1408163"/>
    <lineage>
        <taxon>Eukaryota</taxon>
        <taxon>Fungi</taxon>
        <taxon>Dikarya</taxon>
        <taxon>Ascomycota</taxon>
        <taxon>Pezizomycotina</taxon>
        <taxon>Eurotiomycetes</taxon>
        <taxon>Eurotiomycetidae</taxon>
        <taxon>Eurotiales</taxon>
        <taxon>Trichocomaceae</taxon>
        <taxon>Rasamsonia</taxon>
    </lineage>
</organism>
<evidence type="ECO:0000313" key="3">
    <source>
        <dbReference type="Proteomes" id="UP000053958"/>
    </source>
</evidence>
<dbReference type="STRING" id="1408163.A0A0F4YUC9"/>
<accession>A0A0F4YUC9</accession>
<feature type="compositionally biased region" description="Basic and acidic residues" evidence="1">
    <location>
        <begin position="33"/>
        <end position="55"/>
    </location>
</feature>
<comment type="caution">
    <text evidence="2">The sequence shown here is derived from an EMBL/GenBank/DDBJ whole genome shotgun (WGS) entry which is preliminary data.</text>
</comment>
<dbReference type="OrthoDB" id="5578329at2759"/>
<dbReference type="Pfam" id="PF05032">
    <property type="entry name" value="Spo12"/>
    <property type="match status" value="1"/>
</dbReference>
<protein>
    <submittedName>
        <fullName evidence="2">Protein BNS1</fullName>
    </submittedName>
</protein>
<gene>
    <name evidence="2" type="ORF">T310_4051</name>
</gene>
<dbReference type="EMBL" id="LASV01000164">
    <property type="protein sequence ID" value="KKA21887.1"/>
    <property type="molecule type" value="Genomic_DNA"/>
</dbReference>
<feature type="compositionally biased region" description="Polar residues" evidence="1">
    <location>
        <begin position="103"/>
        <end position="115"/>
    </location>
</feature>
<dbReference type="Proteomes" id="UP000053958">
    <property type="component" value="Unassembled WGS sequence"/>
</dbReference>
<dbReference type="AlphaFoldDB" id="A0A0F4YUC9"/>
<feature type="compositionally biased region" description="Polar residues" evidence="1">
    <location>
        <begin position="19"/>
        <end position="29"/>
    </location>
</feature>
<sequence length="115" mass="12569">MDATATTTQVQPRSDRSTNTHLSDNNHSSLKAAEGKVHSMEYHRQALQEKLKNGEKSQTTYVSPSDDIMSPCTKKLSDLKGKRFKNAGKPPSLFAKLGKKSFEQSSASASPTEQA</sequence>
<feature type="region of interest" description="Disordered" evidence="1">
    <location>
        <begin position="1"/>
        <end position="115"/>
    </location>
</feature>
<proteinExistence type="predicted"/>
<feature type="compositionally biased region" description="Polar residues" evidence="1">
    <location>
        <begin position="1"/>
        <end position="12"/>
    </location>
</feature>